<dbReference type="AlphaFoldDB" id="A0A3R9QZM0"/>
<name>A0A3R9QZM0_9CREN</name>
<gene>
    <name evidence="2" type="ORF">D9Q81_01650</name>
</gene>
<evidence type="ECO:0000256" key="1">
    <source>
        <dbReference type="SAM" id="Phobius"/>
    </source>
</evidence>
<dbReference type="Proteomes" id="UP000278149">
    <property type="component" value="Unassembled WGS sequence"/>
</dbReference>
<comment type="caution">
    <text evidence="2">The sequence shown here is derived from an EMBL/GenBank/DDBJ whole genome shotgun (WGS) entry which is preliminary data.</text>
</comment>
<protein>
    <submittedName>
        <fullName evidence="2">Uncharacterized protein</fullName>
    </submittedName>
</protein>
<organism evidence="2 3">
    <name type="scientific">Candidatus Korarchaeum cryptofilum</name>
    <dbReference type="NCBI Taxonomy" id="498846"/>
    <lineage>
        <taxon>Archaea</taxon>
        <taxon>Thermoproteota</taxon>
        <taxon>Candidatus Korarchaeia</taxon>
        <taxon>Candidatus Korarchaeales</taxon>
        <taxon>Candidatus Korarchaeaceae</taxon>
        <taxon>Candidatus Korarchaeum</taxon>
    </lineage>
</organism>
<sequence length="427" mass="47307">MRGKLIASILILLQLNPLPLLSQGGVYVQIEPREPCIAGFPCKINISISNSDGTILLHKLKLITPWGAFVRDLGLREMRAGESLKVYVVVNVSIDSLEGPNFMRPELIYFVKGDIGMKSSQGNSSAILIQRPRIAVSLLASPLSYQISLGEPLILEGSFRVDGIPSDFYPTLRVYVDGALAIEKEMNSSSGLFSIQVPLAKPGIHEVNLSLCYLIGCESKAFSVLVREAPKEQLSMELNSTKGYFQDLLNYYRTAVNDSIPIPGYVLSNISAIDSLIREAEAILSGNMTGDEQRVRDLLNRARGFISLSMKEITRAYKEALLSKLDNLRNELDSISKIDEKTYRNLSVSLDELEDRIASISPDNASKTYWDVTNRMEEMKKIVDSKRESLMSDIAKLSLVLITLLLISIVSITMLILRVWRGETGGG</sequence>
<dbReference type="EMBL" id="RCOR01000014">
    <property type="protein sequence ID" value="RSN70043.1"/>
    <property type="molecule type" value="Genomic_DNA"/>
</dbReference>
<accession>A0A3R9QZM0</accession>
<keyword evidence="1" id="KW-1133">Transmembrane helix</keyword>
<reference evidence="2 3" key="1">
    <citation type="submission" date="2018-10" db="EMBL/GenBank/DDBJ databases">
        <title>Co-occurring genomic capacity for anaerobic methane metabolism and dissimilatory sulfite reduction discovered in the Korarchaeota.</title>
        <authorList>
            <person name="Mckay L.J."/>
            <person name="Dlakic M."/>
            <person name="Fields M.W."/>
            <person name="Delmont T.O."/>
            <person name="Eren A.M."/>
            <person name="Jay Z.J."/>
            <person name="Klingelsmith K.B."/>
            <person name="Rusch D.B."/>
            <person name="Inskeep W.P."/>
        </authorList>
    </citation>
    <scope>NUCLEOTIDE SEQUENCE [LARGE SCALE GENOMIC DNA]</scope>
    <source>
        <strain evidence="2 3">WS</strain>
    </source>
</reference>
<feature type="transmembrane region" description="Helical" evidence="1">
    <location>
        <begin position="397"/>
        <end position="420"/>
    </location>
</feature>
<proteinExistence type="predicted"/>
<keyword evidence="1" id="KW-0472">Membrane</keyword>
<evidence type="ECO:0000313" key="2">
    <source>
        <dbReference type="EMBL" id="RSN70043.1"/>
    </source>
</evidence>
<keyword evidence="1" id="KW-0812">Transmembrane</keyword>
<evidence type="ECO:0000313" key="3">
    <source>
        <dbReference type="Proteomes" id="UP000278149"/>
    </source>
</evidence>
<dbReference type="RefSeq" id="WP_125740777.1">
    <property type="nucleotide sequence ID" value="NZ_RCOR01000014.1"/>
</dbReference>